<keyword evidence="2" id="KW-0540">Nuclease</keyword>
<dbReference type="PANTHER" id="PTHR33607:SF2">
    <property type="entry name" value="ENDONUCLEASE-1"/>
    <property type="match status" value="1"/>
</dbReference>
<dbReference type="PANTHER" id="PTHR33607">
    <property type="entry name" value="ENDONUCLEASE-1"/>
    <property type="match status" value="1"/>
</dbReference>
<evidence type="ECO:0000256" key="2">
    <source>
        <dbReference type="ARBA" id="ARBA00022722"/>
    </source>
</evidence>
<keyword evidence="6" id="KW-1185">Reference proteome</keyword>
<proteinExistence type="inferred from homology"/>
<organism evidence="5 6">
    <name type="scientific">Jejubacter calystegiae</name>
    <dbReference type="NCBI Taxonomy" id="2579935"/>
    <lineage>
        <taxon>Bacteria</taxon>
        <taxon>Pseudomonadati</taxon>
        <taxon>Pseudomonadota</taxon>
        <taxon>Gammaproteobacteria</taxon>
        <taxon>Enterobacterales</taxon>
        <taxon>Enterobacteriaceae</taxon>
        <taxon>Jejubacter</taxon>
    </lineage>
</organism>
<evidence type="ECO:0000256" key="4">
    <source>
        <dbReference type="SAM" id="SignalP"/>
    </source>
</evidence>
<dbReference type="KEGG" id="izh:FEM41_01055"/>
<dbReference type="Pfam" id="PF04231">
    <property type="entry name" value="Endonuclease_1"/>
    <property type="match status" value="1"/>
</dbReference>
<protein>
    <submittedName>
        <fullName evidence="5">Deoxyribonuclease I</fullName>
        <ecNumber evidence="5">3.1.21.1</ecNumber>
    </submittedName>
</protein>
<gene>
    <name evidence="5" type="primary">endA</name>
    <name evidence="5" type="ORF">FEM41_01055</name>
</gene>
<dbReference type="InterPro" id="IPR044925">
    <property type="entry name" value="His-Me_finger_sf"/>
</dbReference>
<accession>A0A4P8YCY0</accession>
<evidence type="ECO:0000313" key="5">
    <source>
        <dbReference type="EMBL" id="QCT18329.1"/>
    </source>
</evidence>
<evidence type="ECO:0000256" key="1">
    <source>
        <dbReference type="ARBA" id="ARBA00006429"/>
    </source>
</evidence>
<dbReference type="GO" id="GO:0004530">
    <property type="term" value="F:deoxyribonuclease I activity"/>
    <property type="evidence" value="ECO:0007669"/>
    <property type="project" value="UniProtKB-EC"/>
</dbReference>
<keyword evidence="4" id="KW-0732">Signal</keyword>
<dbReference type="Proteomes" id="UP000302163">
    <property type="component" value="Chromosome"/>
</dbReference>
<dbReference type="InterPro" id="IPR007346">
    <property type="entry name" value="Endonuclease-I"/>
</dbReference>
<comment type="similarity">
    <text evidence="1">Belongs to the EndA/NucM nuclease family.</text>
</comment>
<name>A0A4P8YCY0_9ENTR</name>
<sequence length="237" mass="27047">MYRNIAFAAAAVALGTALWSGASQAAITSFTKAKAASVKLNADAPGTFYCGCKITWKGKKGEPDLASCGYQVRKNQNRASRIEWEHVMPAWEFGHQRQCWQNGGRKNCNKDPVYRKIETDLHNLQPAIGEVNGDRNNFQYSQWNGGEGQYGQCAMKVDFKGKRAEPPQQARGAIARTYFYMRDTYHMRLSRQQTRLFEAWDRLYPVTTWECERDARIARIQGNHNPWVLKACQRQNG</sequence>
<dbReference type="EMBL" id="CP040428">
    <property type="protein sequence ID" value="QCT18329.1"/>
    <property type="molecule type" value="Genomic_DNA"/>
</dbReference>
<dbReference type="AlphaFoldDB" id="A0A4P8YCY0"/>
<evidence type="ECO:0000256" key="3">
    <source>
        <dbReference type="ARBA" id="ARBA00022801"/>
    </source>
</evidence>
<dbReference type="OrthoDB" id="9800417at2"/>
<dbReference type="RefSeq" id="WP_138093544.1">
    <property type="nucleotide sequence ID" value="NZ_CP040428.1"/>
</dbReference>
<feature type="chain" id="PRO_5020426004" evidence="4">
    <location>
        <begin position="26"/>
        <end position="237"/>
    </location>
</feature>
<dbReference type="NCBIfam" id="NF011716">
    <property type="entry name" value="PRK15137.1"/>
    <property type="match status" value="1"/>
</dbReference>
<keyword evidence="3 5" id="KW-0378">Hydrolase</keyword>
<dbReference type="SUPFAM" id="SSF54060">
    <property type="entry name" value="His-Me finger endonucleases"/>
    <property type="match status" value="1"/>
</dbReference>
<reference evidence="5 6" key="1">
    <citation type="submission" date="2019-05" db="EMBL/GenBank/DDBJ databases">
        <title>Complete genome sequence of Izhakiella calystegiae KSNA2, an endophyte isolated from beach morning glory (Calystegia soldanella).</title>
        <authorList>
            <person name="Jiang L."/>
            <person name="Jeong J.C."/>
            <person name="Kim C.Y."/>
            <person name="Kim D.H."/>
            <person name="Kim S.W."/>
            <person name="Lee j."/>
        </authorList>
    </citation>
    <scope>NUCLEOTIDE SEQUENCE [LARGE SCALE GENOMIC DNA]</scope>
    <source>
        <strain evidence="5 6">KSNA2</strain>
    </source>
</reference>
<dbReference type="EC" id="3.1.21.1" evidence="5"/>
<evidence type="ECO:0000313" key="6">
    <source>
        <dbReference type="Proteomes" id="UP000302163"/>
    </source>
</evidence>
<feature type="signal peptide" evidence="4">
    <location>
        <begin position="1"/>
        <end position="25"/>
    </location>
</feature>